<gene>
    <name evidence="2" type="ORF">HMPREF0004_3623</name>
</gene>
<dbReference type="AlphaFoldDB" id="D4XDS6"/>
<feature type="region of interest" description="Disordered" evidence="1">
    <location>
        <begin position="1"/>
        <end position="32"/>
    </location>
</feature>
<comment type="caution">
    <text evidence="2">The sequence shown here is derived from an EMBL/GenBank/DDBJ whole genome shotgun (WGS) entry which is preliminary data.</text>
</comment>
<evidence type="ECO:0000313" key="3">
    <source>
        <dbReference type="Proteomes" id="UP000004510"/>
    </source>
</evidence>
<feature type="compositionally biased region" description="Low complexity" evidence="1">
    <location>
        <begin position="84"/>
        <end position="98"/>
    </location>
</feature>
<protein>
    <submittedName>
        <fullName evidence="2">Uncharacterized protein</fullName>
    </submittedName>
</protein>
<evidence type="ECO:0000313" key="2">
    <source>
        <dbReference type="EMBL" id="EFF75054.1"/>
    </source>
</evidence>
<proteinExistence type="predicted"/>
<organism evidence="2 3">
    <name type="scientific">Achromobacter piechaudii ATCC 43553</name>
    <dbReference type="NCBI Taxonomy" id="742159"/>
    <lineage>
        <taxon>Bacteria</taxon>
        <taxon>Pseudomonadati</taxon>
        <taxon>Pseudomonadota</taxon>
        <taxon>Betaproteobacteria</taxon>
        <taxon>Burkholderiales</taxon>
        <taxon>Alcaligenaceae</taxon>
        <taxon>Achromobacter</taxon>
    </lineage>
</organism>
<evidence type="ECO:0000256" key="1">
    <source>
        <dbReference type="SAM" id="MobiDB-lite"/>
    </source>
</evidence>
<feature type="compositionally biased region" description="Basic residues" evidence="1">
    <location>
        <begin position="11"/>
        <end position="20"/>
    </location>
</feature>
<dbReference type="Proteomes" id="UP000004510">
    <property type="component" value="Unassembled WGS sequence"/>
</dbReference>
<accession>D4XDS6</accession>
<sequence>MSPAVSEPRHRPQSRARRSSARIPRTQRGETQEIFIPPHRNIRLDACRPGRCNGETAKKCNAWIHSAGEKHESFVEPIPDPGVTSSAAPRTRSSRLIT</sequence>
<name>D4XDS6_9BURK</name>
<reference evidence="3" key="1">
    <citation type="submission" date="2010-03" db="EMBL/GenBank/DDBJ databases">
        <title>Complete sequence of Mobiluncus curtisii ATCC 43063.</title>
        <authorList>
            <person name="Muzny D."/>
            <person name="Qin X."/>
            <person name="Deng J."/>
            <person name="Jiang H."/>
            <person name="Liu Y."/>
            <person name="Qu J."/>
            <person name="Song X.-Z."/>
            <person name="Zhang L."/>
            <person name="Thornton R."/>
            <person name="Coyle M."/>
            <person name="Francisco L."/>
            <person name="Jackson L."/>
            <person name="Javaid M."/>
            <person name="Korchina V."/>
            <person name="Kovar C."/>
            <person name="Mata R."/>
            <person name="Mathew T."/>
            <person name="Ngo R."/>
            <person name="Nguyen L."/>
            <person name="Nguyen N."/>
            <person name="Okwuonu G."/>
            <person name="Ongeri F."/>
            <person name="Pham C."/>
            <person name="Simmons D."/>
            <person name="Wilczek-Boney K."/>
            <person name="Hale W."/>
            <person name="Jakkamsetti A."/>
            <person name="Pham P."/>
            <person name="Ruth R."/>
            <person name="San Lucas F."/>
            <person name="Warren J."/>
            <person name="Zhang J."/>
            <person name="Zhao Z."/>
            <person name="Zhou C."/>
            <person name="Zhu D."/>
            <person name="Lee S."/>
            <person name="Bess C."/>
            <person name="Blankenburg K."/>
            <person name="Forbes L."/>
            <person name="Fu Q."/>
            <person name="Gubbala S."/>
            <person name="Hirani K."/>
            <person name="Jayaseelan J.C."/>
            <person name="Lara F."/>
            <person name="Munidasa M."/>
            <person name="Palculict T."/>
            <person name="Patil S."/>
            <person name="Pu L.-L."/>
            <person name="Saada N."/>
            <person name="Tang L."/>
            <person name="Weissenberger G."/>
            <person name="Zhu Y."/>
            <person name="Hemphill L."/>
            <person name="Shang Y."/>
            <person name="Youmans B."/>
            <person name="Ayvaz T."/>
            <person name="Ross M."/>
            <person name="Santibanez J."/>
            <person name="Aqrawi P."/>
            <person name="Gross S."/>
            <person name="Joshi V."/>
            <person name="Fowler G."/>
            <person name="Nazareth L."/>
            <person name="Reid J."/>
            <person name="Worley K."/>
            <person name="Petrosino J."/>
            <person name="Highlander S."/>
            <person name="Gibbs R."/>
            <person name="Gibbs R."/>
        </authorList>
    </citation>
    <scope>NUCLEOTIDE SEQUENCE [LARGE SCALE GENOMIC DNA]</scope>
    <source>
        <strain evidence="3">ATCC 43553</strain>
    </source>
</reference>
<feature type="region of interest" description="Disordered" evidence="1">
    <location>
        <begin position="73"/>
        <end position="98"/>
    </location>
</feature>
<dbReference type="EMBL" id="ADMS01000080">
    <property type="protein sequence ID" value="EFF75054.1"/>
    <property type="molecule type" value="Genomic_DNA"/>
</dbReference>
<dbReference type="HOGENOM" id="CLU_2327439_0_0_4"/>